<protein>
    <submittedName>
        <fullName evidence="1">Uncharacterized protein</fullName>
    </submittedName>
</protein>
<accession>A0ABU8YLT4</accession>
<keyword evidence="2" id="KW-1185">Reference proteome</keyword>
<organism evidence="1 2">
    <name type="scientific">Microcoleus anatoxicus PTRS2</name>
    <dbReference type="NCBI Taxonomy" id="2705321"/>
    <lineage>
        <taxon>Bacteria</taxon>
        <taxon>Bacillati</taxon>
        <taxon>Cyanobacteriota</taxon>
        <taxon>Cyanophyceae</taxon>
        <taxon>Oscillatoriophycideae</taxon>
        <taxon>Oscillatoriales</taxon>
        <taxon>Microcoleaceae</taxon>
        <taxon>Microcoleus</taxon>
        <taxon>Microcoleus anatoxicus</taxon>
    </lineage>
</organism>
<sequence>MISTICCPETSLKSNKVNADRNKVDSNGNLEYCIAAAWVDLVGGDYSSLGGDDWLAICGDIDEGELYKEWFVWQDSEVTKEWEAFDPITNYRIVAPSRAILIAQIDRIEATRQI</sequence>
<dbReference type="Proteomes" id="UP001384579">
    <property type="component" value="Unassembled WGS sequence"/>
</dbReference>
<comment type="caution">
    <text evidence="1">The sequence shown here is derived from an EMBL/GenBank/DDBJ whole genome shotgun (WGS) entry which is preliminary data.</text>
</comment>
<evidence type="ECO:0000313" key="1">
    <source>
        <dbReference type="EMBL" id="MEK0185236.1"/>
    </source>
</evidence>
<evidence type="ECO:0000313" key="2">
    <source>
        <dbReference type="Proteomes" id="UP001384579"/>
    </source>
</evidence>
<gene>
    <name evidence="1" type="ORF">WMG39_10220</name>
</gene>
<reference evidence="1 2" key="1">
    <citation type="journal article" date="2020" name="Harmful Algae">
        <title>Molecular and morphological characterization of a novel dihydroanatoxin-a producing Microcoleus species (cyanobacteria) from the Russian River, California, USA.</title>
        <authorList>
            <person name="Conklin K.Y."/>
            <person name="Stancheva R."/>
            <person name="Otten T.G."/>
            <person name="Fadness R."/>
            <person name="Boyer G.L."/>
            <person name="Read B."/>
            <person name="Zhang X."/>
            <person name="Sheath R.G."/>
        </authorList>
    </citation>
    <scope>NUCLEOTIDE SEQUENCE [LARGE SCALE GENOMIC DNA]</scope>
    <source>
        <strain evidence="1 2">PTRS2</strain>
    </source>
</reference>
<dbReference type="EMBL" id="JBBLXS010000104">
    <property type="protein sequence ID" value="MEK0185236.1"/>
    <property type="molecule type" value="Genomic_DNA"/>
</dbReference>
<dbReference type="RefSeq" id="WP_340520924.1">
    <property type="nucleotide sequence ID" value="NZ_JBBLXS010000104.1"/>
</dbReference>
<name>A0ABU8YLT4_9CYAN</name>
<proteinExistence type="predicted"/>